<evidence type="ECO:0000256" key="1">
    <source>
        <dbReference type="SAM" id="MobiDB-lite"/>
    </source>
</evidence>
<protein>
    <submittedName>
        <fullName evidence="2">Uncharacterized protein</fullName>
    </submittedName>
</protein>
<dbReference type="Proteomes" id="UP000743370">
    <property type="component" value="Unassembled WGS sequence"/>
</dbReference>
<comment type="caution">
    <text evidence="2">The sequence shown here is derived from an EMBL/GenBank/DDBJ whole genome shotgun (WGS) entry which is preliminary data.</text>
</comment>
<evidence type="ECO:0000313" key="3">
    <source>
        <dbReference type="Proteomes" id="UP000743370"/>
    </source>
</evidence>
<gene>
    <name evidence="2" type="ORF">HKW66_Vig0145870</name>
</gene>
<accession>A0A8T0KBG3</accession>
<feature type="region of interest" description="Disordered" evidence="1">
    <location>
        <begin position="74"/>
        <end position="99"/>
    </location>
</feature>
<evidence type="ECO:0000313" key="2">
    <source>
        <dbReference type="EMBL" id="KAG2397177.1"/>
    </source>
</evidence>
<sequence>MVVKVVDSPPLEPLPRLLIVDEERGIEISEGKDVGVDDTVEELRGIVMPSRDEADNHHAIEGAWERRLRRRRRRRRMIGDRQRGRRRRANEDSNGNEGATEFLEELAAVAAGGGGDDEGGQVGLRIQRKVGKMGIGKTRDNWIAAKEGPCAPVHDAFASPLSSFTMEI</sequence>
<name>A0A8T0KBG3_PHAAN</name>
<reference evidence="2 3" key="1">
    <citation type="submission" date="2020-05" db="EMBL/GenBank/DDBJ databases">
        <title>Vigna angularis (adzuki bean) Var. LongXiaoDou No. 4 denovo assembly.</title>
        <authorList>
            <person name="Xiang H."/>
        </authorList>
    </citation>
    <scope>NUCLEOTIDE SEQUENCE [LARGE SCALE GENOMIC DNA]</scope>
    <source>
        <tissue evidence="2">Leaf</tissue>
    </source>
</reference>
<proteinExistence type="predicted"/>
<organism evidence="2 3">
    <name type="scientific">Phaseolus angularis</name>
    <name type="common">Azuki bean</name>
    <name type="synonym">Vigna angularis</name>
    <dbReference type="NCBI Taxonomy" id="3914"/>
    <lineage>
        <taxon>Eukaryota</taxon>
        <taxon>Viridiplantae</taxon>
        <taxon>Streptophyta</taxon>
        <taxon>Embryophyta</taxon>
        <taxon>Tracheophyta</taxon>
        <taxon>Spermatophyta</taxon>
        <taxon>Magnoliopsida</taxon>
        <taxon>eudicotyledons</taxon>
        <taxon>Gunneridae</taxon>
        <taxon>Pentapetalae</taxon>
        <taxon>rosids</taxon>
        <taxon>fabids</taxon>
        <taxon>Fabales</taxon>
        <taxon>Fabaceae</taxon>
        <taxon>Papilionoideae</taxon>
        <taxon>50 kb inversion clade</taxon>
        <taxon>NPAAA clade</taxon>
        <taxon>indigoferoid/millettioid clade</taxon>
        <taxon>Phaseoleae</taxon>
        <taxon>Vigna</taxon>
    </lineage>
</organism>
<dbReference type="AlphaFoldDB" id="A0A8T0KBG3"/>
<dbReference type="EMBL" id="JABFOF010000005">
    <property type="protein sequence ID" value="KAG2397177.1"/>
    <property type="molecule type" value="Genomic_DNA"/>
</dbReference>